<keyword evidence="7" id="KW-1185">Reference proteome</keyword>
<dbReference type="Pfam" id="PF00297">
    <property type="entry name" value="Ribosomal_L3"/>
    <property type="match status" value="1"/>
</dbReference>
<dbReference type="SUPFAM" id="SSF50447">
    <property type="entry name" value="Translation proteins"/>
    <property type="match status" value="1"/>
</dbReference>
<protein>
    <recommendedName>
        <fullName evidence="4">Large ribosomal subunit protein uL3m</fullName>
    </recommendedName>
</protein>
<dbReference type="Proteomes" id="UP000193411">
    <property type="component" value="Unassembled WGS sequence"/>
</dbReference>
<dbReference type="STRING" id="765915.A0A1Y2I2V7"/>
<dbReference type="GO" id="GO:0006412">
    <property type="term" value="P:translation"/>
    <property type="evidence" value="ECO:0007669"/>
    <property type="project" value="InterPro"/>
</dbReference>
<sequence length="284" mass="30363">MFRSIVSTFSRSLHTSARALQASPVSATTAATHSGPSKRTGVIAVKKGMTAIWDQWGVRIPVTLLQLDNVYVTQAKTPETDGYYGVQVGAVPAKAHRAGKSLVAHCTKAGVPFPLREYAEFKVTPDALLAPGTQIAATHYEVGQFIDVTAKTVGKGFSGVMKRWGFGGQGATHGVSLTHRHPGATGACQDPGKVWKGKKMAGRHGGKQCTVLGLQIVKIDHEANVLYVKGSVPGHDEQFIKVRDAVKKWGKTAGPVPTAQEPKKGAEWLPKSGTDPYLRYEAQN</sequence>
<dbReference type="PANTHER" id="PTHR11229:SF8">
    <property type="entry name" value="LARGE RIBOSOMAL SUBUNIT PROTEIN UL3M"/>
    <property type="match status" value="1"/>
</dbReference>
<reference evidence="6 7" key="1">
    <citation type="submission" date="2016-07" db="EMBL/GenBank/DDBJ databases">
        <title>Pervasive Adenine N6-methylation of Active Genes in Fungi.</title>
        <authorList>
            <consortium name="DOE Joint Genome Institute"/>
            <person name="Mondo S.J."/>
            <person name="Dannebaum R.O."/>
            <person name="Kuo R.C."/>
            <person name="Labutti K."/>
            <person name="Haridas S."/>
            <person name="Kuo A."/>
            <person name="Salamov A."/>
            <person name="Ahrendt S.R."/>
            <person name="Lipzen A."/>
            <person name="Sullivan W."/>
            <person name="Andreopoulos W.B."/>
            <person name="Clum A."/>
            <person name="Lindquist E."/>
            <person name="Daum C."/>
            <person name="Ramamoorthy G.K."/>
            <person name="Gryganskyi A."/>
            <person name="Culley D."/>
            <person name="Magnuson J.K."/>
            <person name="James T.Y."/>
            <person name="O'Malley M.A."/>
            <person name="Stajich J.E."/>
            <person name="Spatafora J.W."/>
            <person name="Visel A."/>
            <person name="Grigoriev I.V."/>
        </authorList>
    </citation>
    <scope>NUCLEOTIDE SEQUENCE [LARGE SCALE GENOMIC DNA]</scope>
    <source>
        <strain evidence="6 7">PL171</strain>
    </source>
</reference>
<dbReference type="NCBIfam" id="TIGR03625">
    <property type="entry name" value="L3_bact"/>
    <property type="match status" value="1"/>
</dbReference>
<accession>A0A1Y2I2V7</accession>
<dbReference type="FunFam" id="2.40.30.10:FF:000004">
    <property type="entry name" value="50S ribosomal protein L3"/>
    <property type="match status" value="1"/>
</dbReference>
<name>A0A1Y2I2V7_9FUNG</name>
<evidence type="ECO:0000256" key="5">
    <source>
        <dbReference type="SAM" id="MobiDB-lite"/>
    </source>
</evidence>
<dbReference type="EMBL" id="MCFL01000003">
    <property type="protein sequence ID" value="ORZ40281.1"/>
    <property type="molecule type" value="Genomic_DNA"/>
</dbReference>
<dbReference type="AlphaFoldDB" id="A0A1Y2I2V7"/>
<evidence type="ECO:0000256" key="2">
    <source>
        <dbReference type="ARBA" id="ARBA00022980"/>
    </source>
</evidence>
<evidence type="ECO:0000256" key="1">
    <source>
        <dbReference type="ARBA" id="ARBA00006540"/>
    </source>
</evidence>
<organism evidence="6 7">
    <name type="scientific">Catenaria anguillulae PL171</name>
    <dbReference type="NCBI Taxonomy" id="765915"/>
    <lineage>
        <taxon>Eukaryota</taxon>
        <taxon>Fungi</taxon>
        <taxon>Fungi incertae sedis</taxon>
        <taxon>Blastocladiomycota</taxon>
        <taxon>Blastocladiomycetes</taxon>
        <taxon>Blastocladiales</taxon>
        <taxon>Catenariaceae</taxon>
        <taxon>Catenaria</taxon>
    </lineage>
</organism>
<dbReference type="InterPro" id="IPR009000">
    <property type="entry name" value="Transl_B-barrel_sf"/>
</dbReference>
<dbReference type="OrthoDB" id="274683at2759"/>
<keyword evidence="3" id="KW-0687">Ribonucleoprotein</keyword>
<evidence type="ECO:0000313" key="6">
    <source>
        <dbReference type="EMBL" id="ORZ40281.1"/>
    </source>
</evidence>
<proteinExistence type="inferred from homology"/>
<evidence type="ECO:0000256" key="3">
    <source>
        <dbReference type="ARBA" id="ARBA00023274"/>
    </source>
</evidence>
<dbReference type="Gene3D" id="2.40.30.10">
    <property type="entry name" value="Translation factors"/>
    <property type="match status" value="2"/>
</dbReference>
<dbReference type="GO" id="GO:0003735">
    <property type="term" value="F:structural constituent of ribosome"/>
    <property type="evidence" value="ECO:0007669"/>
    <property type="project" value="InterPro"/>
</dbReference>
<dbReference type="InterPro" id="IPR000597">
    <property type="entry name" value="Ribosomal_uL3"/>
</dbReference>
<dbReference type="InterPro" id="IPR019927">
    <property type="entry name" value="Ribosomal_uL3_bac/org-type"/>
</dbReference>
<dbReference type="GO" id="GO:0005762">
    <property type="term" value="C:mitochondrial large ribosomal subunit"/>
    <property type="evidence" value="ECO:0007669"/>
    <property type="project" value="TreeGrafter"/>
</dbReference>
<evidence type="ECO:0000256" key="4">
    <source>
        <dbReference type="ARBA" id="ARBA00035209"/>
    </source>
</evidence>
<dbReference type="PANTHER" id="PTHR11229">
    <property type="entry name" value="50S RIBOSOMAL PROTEIN L3"/>
    <property type="match status" value="1"/>
</dbReference>
<comment type="similarity">
    <text evidence="1">Belongs to the universal ribosomal protein uL3 family.</text>
</comment>
<feature type="region of interest" description="Disordered" evidence="5">
    <location>
        <begin position="252"/>
        <end position="284"/>
    </location>
</feature>
<keyword evidence="2 6" id="KW-0689">Ribosomal protein</keyword>
<gene>
    <name evidence="6" type="ORF">BCR44DRAFT_1424764</name>
</gene>
<evidence type="ECO:0000313" key="7">
    <source>
        <dbReference type="Proteomes" id="UP000193411"/>
    </source>
</evidence>
<comment type="caution">
    <text evidence="6">The sequence shown here is derived from an EMBL/GenBank/DDBJ whole genome shotgun (WGS) entry which is preliminary data.</text>
</comment>